<sequence>MDNHSPIFVTGMPRSGTTLLASLLNAHSQVAITPETDYFNRVWKPLARRGGLQNWPFVEEVLQSFFSKPSVKLMELPEEDLIARFHEKWQQGILTHADMLSEMLSLYARRRQKAVWGEKTPDHFMYVPVIKQVFPASRVVVIVRDPRDVHLSLEKLPWSRGNSLNHALQWRGYQSLARAYCLKYGFEFVQIRYEDLIADPEATLRYLCEKLELPFEPEMLNRYGQELLFDPNREPWKLGAARTIDPNNRNKWRQRMPAAEVALFSKICGKYLRKLHYDAPDPAPTMPGPIFPGLEWRSVIWWMRTNWRVKHGREPWMGQRISLK</sequence>
<gene>
    <name evidence="2" type="ORF">HIJ39_08860</name>
</gene>
<dbReference type="InterPro" id="IPR026634">
    <property type="entry name" value="TPST-like"/>
</dbReference>
<proteinExistence type="predicted"/>
<dbReference type="RefSeq" id="WP_169098790.1">
    <property type="nucleotide sequence ID" value="NZ_JABBVZ010000023.1"/>
</dbReference>
<organism evidence="2 3">
    <name type="scientific">Sulfobacillus harzensis</name>
    <dbReference type="NCBI Taxonomy" id="2729629"/>
    <lineage>
        <taxon>Bacteria</taxon>
        <taxon>Bacillati</taxon>
        <taxon>Bacillota</taxon>
        <taxon>Clostridia</taxon>
        <taxon>Eubacteriales</taxon>
        <taxon>Clostridiales Family XVII. Incertae Sedis</taxon>
        <taxon>Sulfobacillus</taxon>
    </lineage>
</organism>
<dbReference type="PANTHER" id="PTHR12788:SF10">
    <property type="entry name" value="PROTEIN-TYROSINE SULFOTRANSFERASE"/>
    <property type="match status" value="1"/>
</dbReference>
<keyword evidence="1 2" id="KW-0808">Transferase</keyword>
<evidence type="ECO:0000256" key="1">
    <source>
        <dbReference type="ARBA" id="ARBA00022679"/>
    </source>
</evidence>
<dbReference type="PANTHER" id="PTHR12788">
    <property type="entry name" value="PROTEIN-TYROSINE SULFOTRANSFERASE 2"/>
    <property type="match status" value="1"/>
</dbReference>
<protein>
    <submittedName>
        <fullName evidence="2">Sulfotransferase</fullName>
    </submittedName>
</protein>
<dbReference type="Proteomes" id="UP000533476">
    <property type="component" value="Unassembled WGS sequence"/>
</dbReference>
<reference evidence="2 3" key="1">
    <citation type="submission" date="2020-04" db="EMBL/GenBank/DDBJ databases">
        <authorList>
            <person name="Zhang R."/>
            <person name="Schippers A."/>
        </authorList>
    </citation>
    <scope>NUCLEOTIDE SEQUENCE [LARGE SCALE GENOMIC DNA]</scope>
    <source>
        <strain evidence="2 3">DSM 109850</strain>
    </source>
</reference>
<name>A0A7Y0L363_9FIRM</name>
<comment type="caution">
    <text evidence="2">The sequence shown here is derived from an EMBL/GenBank/DDBJ whole genome shotgun (WGS) entry which is preliminary data.</text>
</comment>
<accession>A0A7Y0L363</accession>
<evidence type="ECO:0000313" key="2">
    <source>
        <dbReference type="EMBL" id="NMP22461.1"/>
    </source>
</evidence>
<dbReference type="SUPFAM" id="SSF52540">
    <property type="entry name" value="P-loop containing nucleoside triphosphate hydrolases"/>
    <property type="match status" value="1"/>
</dbReference>
<dbReference type="Pfam" id="PF13469">
    <property type="entry name" value="Sulfotransfer_3"/>
    <property type="match status" value="1"/>
</dbReference>
<dbReference type="EMBL" id="JABBVZ010000023">
    <property type="protein sequence ID" value="NMP22461.1"/>
    <property type="molecule type" value="Genomic_DNA"/>
</dbReference>
<dbReference type="AlphaFoldDB" id="A0A7Y0L363"/>
<keyword evidence="3" id="KW-1185">Reference proteome</keyword>
<evidence type="ECO:0000313" key="3">
    <source>
        <dbReference type="Proteomes" id="UP000533476"/>
    </source>
</evidence>
<dbReference type="Gene3D" id="3.40.50.300">
    <property type="entry name" value="P-loop containing nucleotide triphosphate hydrolases"/>
    <property type="match status" value="1"/>
</dbReference>
<dbReference type="InterPro" id="IPR027417">
    <property type="entry name" value="P-loop_NTPase"/>
</dbReference>
<dbReference type="GO" id="GO:0008476">
    <property type="term" value="F:protein-tyrosine sulfotransferase activity"/>
    <property type="evidence" value="ECO:0007669"/>
    <property type="project" value="InterPro"/>
</dbReference>